<sequence>MFGGLGSFRLKKIIKIPLSVLDVHEAQAIMMN</sequence>
<name>W5SWA5_9SPIR</name>
<gene>
    <name evidence="1" type="ORF">BCO_0900050</name>
</gene>
<dbReference type="AlphaFoldDB" id="W5SWA5"/>
<protein>
    <submittedName>
        <fullName evidence="1">Uncharacterized protein</fullName>
    </submittedName>
</protein>
<keyword evidence="1" id="KW-0614">Plasmid</keyword>
<dbReference type="HOGENOM" id="CLU_3388342_0_0_12"/>
<geneLocation type="plasmid" evidence="1">
    <name>unnamed</name>
</geneLocation>
<proteinExistence type="predicted"/>
<accession>W5SWA5</accession>
<evidence type="ECO:0000313" key="1">
    <source>
        <dbReference type="EMBL" id="AHH11215.1"/>
    </source>
</evidence>
<dbReference type="EMBL" id="CP005747">
    <property type="protein sequence ID" value="AHH11215.1"/>
    <property type="molecule type" value="Genomic_DNA"/>
</dbReference>
<reference evidence="1" key="1">
    <citation type="submission" date="2013-04" db="EMBL/GenBank/DDBJ databases">
        <title>Comparative Genomics of Relapsing Fever Spirochetes.</title>
        <authorList>
            <person name="Schwan T.G."/>
            <person name="Raffel S.J."/>
            <person name="Porcella S.F."/>
            <person name="Martens C.A."/>
            <person name="Bruno D.P."/>
            <person name="Ricklefs S.M."/>
            <person name="Barbian K.B."/>
        </authorList>
    </citation>
    <scope>NUCLEOTIDE SEQUENCE</scope>
    <source>
        <strain evidence="1">Co53</strain>
        <plasmid evidence="1">unnamed</plasmid>
    </source>
</reference>
<organism evidence="1">
    <name type="scientific">Borrelia coriaceae ATCC 43381</name>
    <dbReference type="NCBI Taxonomy" id="1408429"/>
    <lineage>
        <taxon>Bacteria</taxon>
        <taxon>Pseudomonadati</taxon>
        <taxon>Spirochaetota</taxon>
        <taxon>Spirochaetia</taxon>
        <taxon>Spirochaetales</taxon>
        <taxon>Borreliaceae</taxon>
        <taxon>Borrelia</taxon>
    </lineage>
</organism>